<protein>
    <submittedName>
        <fullName evidence="5">Glycosyltransferase involved in cell wall biosynthesis</fullName>
    </submittedName>
</protein>
<dbReference type="InterPro" id="IPR001296">
    <property type="entry name" value="Glyco_trans_1"/>
</dbReference>
<dbReference type="InterPro" id="IPR028098">
    <property type="entry name" value="Glyco_trans_4-like_N"/>
</dbReference>
<keyword evidence="2 5" id="KW-0808">Transferase</keyword>
<evidence type="ECO:0000259" key="4">
    <source>
        <dbReference type="Pfam" id="PF13439"/>
    </source>
</evidence>
<reference evidence="5 6" key="1">
    <citation type="submission" date="2018-10" db="EMBL/GenBank/DDBJ databases">
        <title>Sequencing the genomes of 1000 actinobacteria strains.</title>
        <authorList>
            <person name="Klenk H.-P."/>
        </authorList>
    </citation>
    <scope>NUCLEOTIDE SEQUENCE [LARGE SCALE GENOMIC DNA]</scope>
    <source>
        <strain evidence="5 6">DSM 44343</strain>
    </source>
</reference>
<dbReference type="Gene3D" id="3.40.50.2000">
    <property type="entry name" value="Glycogen Phosphorylase B"/>
    <property type="match status" value="2"/>
</dbReference>
<dbReference type="PANTHER" id="PTHR12526:SF637">
    <property type="entry name" value="GLYCOSYLTRANSFERASE EPSF-RELATED"/>
    <property type="match status" value="1"/>
</dbReference>
<organism evidence="5 6">
    <name type="scientific">Williamsia marianensis</name>
    <dbReference type="NCBI Taxonomy" id="85044"/>
    <lineage>
        <taxon>Bacteria</taxon>
        <taxon>Bacillati</taxon>
        <taxon>Actinomycetota</taxon>
        <taxon>Actinomycetes</taxon>
        <taxon>Mycobacteriales</taxon>
        <taxon>Nocardiaceae</taxon>
        <taxon>Williamsia</taxon>
    </lineage>
</organism>
<evidence type="ECO:0000259" key="3">
    <source>
        <dbReference type="Pfam" id="PF00534"/>
    </source>
</evidence>
<feature type="domain" description="Glycosyltransferase subfamily 4-like N-terminal" evidence="4">
    <location>
        <begin position="16"/>
        <end position="179"/>
    </location>
</feature>
<dbReference type="EMBL" id="RBKV01000001">
    <property type="protein sequence ID" value="RKR94201.1"/>
    <property type="molecule type" value="Genomic_DNA"/>
</dbReference>
<name>A0A495JZ66_WILMA</name>
<dbReference type="Proteomes" id="UP000274762">
    <property type="component" value="Unassembled WGS sequence"/>
</dbReference>
<dbReference type="SUPFAM" id="SSF53756">
    <property type="entry name" value="UDP-Glycosyltransferase/glycogen phosphorylase"/>
    <property type="match status" value="1"/>
</dbReference>
<comment type="caution">
    <text evidence="5">The sequence shown here is derived from an EMBL/GenBank/DDBJ whole genome shotgun (WGS) entry which is preliminary data.</text>
</comment>
<dbReference type="AlphaFoldDB" id="A0A495JZ66"/>
<evidence type="ECO:0000313" key="6">
    <source>
        <dbReference type="Proteomes" id="UP000274762"/>
    </source>
</evidence>
<dbReference type="PANTHER" id="PTHR12526">
    <property type="entry name" value="GLYCOSYLTRANSFERASE"/>
    <property type="match status" value="1"/>
</dbReference>
<dbReference type="Pfam" id="PF00534">
    <property type="entry name" value="Glycos_transf_1"/>
    <property type="match status" value="1"/>
</dbReference>
<sequence>MKVLHIVPLVSDSAEYGGPVRGTGRQCTTLAERGNECHILGLWRGDGPIPRQVLGVQATLFKFRRLPGHRFATALSFAAIKWIRSNARNYDCVHVHSGRDLWILIAIKLIARSGVPVVWQTHGMLANRVGRVYKLYDGALTRPAIKASAAMLYLTPYEKRDIESVGIPNASYHIVNGVDGASEKEPRQYSEELRVVFVSRIHPRKRLNNLIEAVDRLVGRGLRVRLDIYGPDEGALSDALNMVKEKGIETEVTYFGALHYSEVRKVLEQYDVMVLPSIDEPFPNIVLESLATGTAVVITTSCGLAPYVERYAAGLVVDTTVDGIVAALTRLMNEPELNDTLTENGRILVTAEFTMDSVAKSLETVYGEAKI</sequence>
<evidence type="ECO:0000256" key="1">
    <source>
        <dbReference type="ARBA" id="ARBA00022676"/>
    </source>
</evidence>
<dbReference type="Pfam" id="PF13439">
    <property type="entry name" value="Glyco_transf_4"/>
    <property type="match status" value="1"/>
</dbReference>
<proteinExistence type="predicted"/>
<feature type="domain" description="Glycosyl transferase family 1" evidence="3">
    <location>
        <begin position="184"/>
        <end position="346"/>
    </location>
</feature>
<evidence type="ECO:0000256" key="2">
    <source>
        <dbReference type="ARBA" id="ARBA00022679"/>
    </source>
</evidence>
<keyword evidence="1" id="KW-0328">Glycosyltransferase</keyword>
<evidence type="ECO:0000313" key="5">
    <source>
        <dbReference type="EMBL" id="RKR94201.1"/>
    </source>
</evidence>
<accession>A0A495JZ66</accession>
<dbReference type="GO" id="GO:0016757">
    <property type="term" value="F:glycosyltransferase activity"/>
    <property type="evidence" value="ECO:0007669"/>
    <property type="project" value="UniProtKB-KW"/>
</dbReference>
<gene>
    <name evidence="5" type="ORF">DFJ75_0992</name>
</gene>
<dbReference type="RefSeq" id="WP_084248356.1">
    <property type="nucleotide sequence ID" value="NZ_CBCRXS010000006.1"/>
</dbReference>